<name>A0ABY1KDP6_9BACL</name>
<comment type="caution">
    <text evidence="1">The sequence shown here is derived from an EMBL/GenBank/DDBJ whole genome shotgun (WGS) entry which is preliminary data.</text>
</comment>
<accession>A0ABY1KDP6</accession>
<gene>
    <name evidence="1" type="ORF">SAMN05421578_12935</name>
</gene>
<dbReference type="EMBL" id="FTNK01000029">
    <property type="protein sequence ID" value="SIR66483.1"/>
    <property type="molecule type" value="Genomic_DNA"/>
</dbReference>
<dbReference type="RefSeq" id="WP_280175227.1">
    <property type="nucleotide sequence ID" value="NZ_FTNK01000029.1"/>
</dbReference>
<evidence type="ECO:0000313" key="2">
    <source>
        <dbReference type="Proteomes" id="UP000186666"/>
    </source>
</evidence>
<reference evidence="1 2" key="1">
    <citation type="submission" date="2017-01" db="EMBL/GenBank/DDBJ databases">
        <authorList>
            <person name="Varghese N."/>
            <person name="Submissions S."/>
        </authorList>
    </citation>
    <scope>NUCLEOTIDE SEQUENCE [LARGE SCALE GENOMIC DNA]</scope>
    <source>
        <strain evidence="1 2">ATCC 23464</strain>
    </source>
</reference>
<keyword evidence="2" id="KW-1185">Reference proteome</keyword>
<sequence>MNDILENKRKQVVESLELLVHAINKNTIRWELILIIGDIHLQSA</sequence>
<proteinExistence type="predicted"/>
<dbReference type="Proteomes" id="UP000186666">
    <property type="component" value="Unassembled WGS sequence"/>
</dbReference>
<protein>
    <submittedName>
        <fullName evidence="1">Uncharacterized protein</fullName>
    </submittedName>
</protein>
<evidence type="ECO:0000313" key="1">
    <source>
        <dbReference type="EMBL" id="SIR66483.1"/>
    </source>
</evidence>
<organism evidence="1 2">
    <name type="scientific">Paenibacillus macquariensis</name>
    <dbReference type="NCBI Taxonomy" id="948756"/>
    <lineage>
        <taxon>Bacteria</taxon>
        <taxon>Bacillati</taxon>
        <taxon>Bacillota</taxon>
        <taxon>Bacilli</taxon>
        <taxon>Bacillales</taxon>
        <taxon>Paenibacillaceae</taxon>
        <taxon>Paenibacillus</taxon>
    </lineage>
</organism>